<keyword evidence="3" id="KW-1185">Reference proteome</keyword>
<dbReference type="OrthoDB" id="3227079at2759"/>
<evidence type="ECO:0000313" key="2">
    <source>
        <dbReference type="EMBL" id="CAA7269819.1"/>
    </source>
</evidence>
<feature type="compositionally biased region" description="Polar residues" evidence="1">
    <location>
        <begin position="14"/>
        <end position="25"/>
    </location>
</feature>
<dbReference type="Proteomes" id="UP000467700">
    <property type="component" value="Unassembled WGS sequence"/>
</dbReference>
<sequence length="295" mass="31897">MPSQAAPYHRKRGQSATQTCHSTDVSPVPRPSSPLHFLIMPFAALRNIFCCCSGGKGEESPLYDERSHLIPESNDPPALVYSSVVLIDRKKIEERLGHIVRAKEGKMVNVASQIPFNLHNQVIPEQPQHSRSASGSVEPQEDDPYAPSTISDFYANRDSARYRRRGPFGTSNYGYHEPTTRSSSVAGDDEAGPSPRSRAPSIIIEQPKPTPILNVRLVGYTDTRARGRARERGSAPSGLPGPHPPVATEATEGSSGAEGAASPTEENPSTPKPRVTIPTDFKLPDAGAIIMSWGD</sequence>
<feature type="region of interest" description="Disordered" evidence="1">
    <location>
        <begin position="120"/>
        <end position="208"/>
    </location>
</feature>
<feature type="compositionally biased region" description="Polar residues" evidence="1">
    <location>
        <begin position="127"/>
        <end position="137"/>
    </location>
</feature>
<gene>
    <name evidence="2" type="ORF">AAE3_LOCUS12014</name>
</gene>
<feature type="region of interest" description="Disordered" evidence="1">
    <location>
        <begin position="1"/>
        <end position="30"/>
    </location>
</feature>
<organism evidence="2 3">
    <name type="scientific">Cyclocybe aegerita</name>
    <name type="common">Black poplar mushroom</name>
    <name type="synonym">Agrocybe aegerita</name>
    <dbReference type="NCBI Taxonomy" id="1973307"/>
    <lineage>
        <taxon>Eukaryota</taxon>
        <taxon>Fungi</taxon>
        <taxon>Dikarya</taxon>
        <taxon>Basidiomycota</taxon>
        <taxon>Agaricomycotina</taxon>
        <taxon>Agaricomycetes</taxon>
        <taxon>Agaricomycetidae</taxon>
        <taxon>Agaricales</taxon>
        <taxon>Agaricineae</taxon>
        <taxon>Bolbitiaceae</taxon>
        <taxon>Cyclocybe</taxon>
    </lineage>
</organism>
<dbReference type="EMBL" id="CACVBS010000080">
    <property type="protein sequence ID" value="CAA7269819.1"/>
    <property type="molecule type" value="Genomic_DNA"/>
</dbReference>
<accession>A0A8S0VU93</accession>
<feature type="region of interest" description="Disordered" evidence="1">
    <location>
        <begin position="226"/>
        <end position="283"/>
    </location>
</feature>
<evidence type="ECO:0000313" key="3">
    <source>
        <dbReference type="Proteomes" id="UP000467700"/>
    </source>
</evidence>
<reference evidence="2 3" key="1">
    <citation type="submission" date="2020-01" db="EMBL/GenBank/DDBJ databases">
        <authorList>
            <person name="Gupta K D."/>
        </authorList>
    </citation>
    <scope>NUCLEOTIDE SEQUENCE [LARGE SCALE GENOMIC DNA]</scope>
</reference>
<comment type="caution">
    <text evidence="2">The sequence shown here is derived from an EMBL/GenBank/DDBJ whole genome shotgun (WGS) entry which is preliminary data.</text>
</comment>
<evidence type="ECO:0000256" key="1">
    <source>
        <dbReference type="SAM" id="MobiDB-lite"/>
    </source>
</evidence>
<dbReference type="AlphaFoldDB" id="A0A8S0VU93"/>
<feature type="compositionally biased region" description="Low complexity" evidence="1">
    <location>
        <begin position="247"/>
        <end position="266"/>
    </location>
</feature>
<proteinExistence type="predicted"/>
<protein>
    <submittedName>
        <fullName evidence="2">Uncharacterized protein</fullName>
    </submittedName>
</protein>
<name>A0A8S0VU93_CYCAE</name>